<keyword evidence="7" id="KW-1185">Reference proteome</keyword>
<evidence type="ECO:0000256" key="4">
    <source>
        <dbReference type="ARBA" id="ARBA00023098"/>
    </source>
</evidence>
<keyword evidence="3" id="KW-0442">Lipid degradation</keyword>
<dbReference type="AlphaFoldDB" id="A0A0D3JZG9"/>
<reference evidence="6" key="2">
    <citation type="submission" date="2024-10" db="UniProtKB">
        <authorList>
            <consortium name="EnsemblProtists"/>
        </authorList>
    </citation>
    <scope>IDENTIFICATION</scope>
</reference>
<keyword evidence="5" id="KW-0812">Transmembrane</keyword>
<organism evidence="6 7">
    <name type="scientific">Emiliania huxleyi (strain CCMP1516)</name>
    <dbReference type="NCBI Taxonomy" id="280463"/>
    <lineage>
        <taxon>Eukaryota</taxon>
        <taxon>Haptista</taxon>
        <taxon>Haptophyta</taxon>
        <taxon>Prymnesiophyceae</taxon>
        <taxon>Isochrysidales</taxon>
        <taxon>Noelaerhabdaceae</taxon>
        <taxon>Emiliania</taxon>
    </lineage>
</organism>
<keyword evidence="5" id="KW-1133">Transmembrane helix</keyword>
<evidence type="ECO:0000256" key="1">
    <source>
        <dbReference type="ARBA" id="ARBA00013201"/>
    </source>
</evidence>
<keyword evidence="5" id="KW-0472">Membrane</keyword>
<dbReference type="Gene3D" id="3.40.50.1820">
    <property type="entry name" value="alpha/beta hydrolase"/>
    <property type="match status" value="1"/>
</dbReference>
<dbReference type="GO" id="GO:0016042">
    <property type="term" value="P:lipid catabolic process"/>
    <property type="evidence" value="ECO:0007669"/>
    <property type="project" value="UniProtKB-KW"/>
</dbReference>
<keyword evidence="4" id="KW-0443">Lipid metabolism</keyword>
<dbReference type="Pfam" id="PF03403">
    <property type="entry name" value="PAF-AH_p_II"/>
    <property type="match status" value="1"/>
</dbReference>
<dbReference type="OMA" id="ISEDWRH"/>
<dbReference type="STRING" id="2903.R1F6L9"/>
<dbReference type="PANTHER" id="PTHR10272:SF0">
    <property type="entry name" value="PLATELET-ACTIVATING FACTOR ACETYLHYDROLASE"/>
    <property type="match status" value="1"/>
</dbReference>
<accession>A0A0D3JZG9</accession>
<dbReference type="HOGENOM" id="CLU_535812_0_0_1"/>
<evidence type="ECO:0000256" key="5">
    <source>
        <dbReference type="SAM" id="Phobius"/>
    </source>
</evidence>
<protein>
    <recommendedName>
        <fullName evidence="1">1-alkyl-2-acetylglycerophosphocholine esterase</fullName>
        <ecNumber evidence="1">3.1.1.47</ecNumber>
    </recommendedName>
</protein>
<dbReference type="KEGG" id="ehx:EMIHUDRAFT_113987"/>
<evidence type="ECO:0000256" key="3">
    <source>
        <dbReference type="ARBA" id="ARBA00022963"/>
    </source>
</evidence>
<proteinExistence type="predicted"/>
<dbReference type="Proteomes" id="UP000013827">
    <property type="component" value="Unassembled WGS sequence"/>
</dbReference>
<dbReference type="EC" id="3.1.1.47" evidence="1"/>
<reference evidence="7" key="1">
    <citation type="journal article" date="2013" name="Nature">
        <title>Pan genome of the phytoplankton Emiliania underpins its global distribution.</title>
        <authorList>
            <person name="Read B.A."/>
            <person name="Kegel J."/>
            <person name="Klute M.J."/>
            <person name="Kuo A."/>
            <person name="Lefebvre S.C."/>
            <person name="Maumus F."/>
            <person name="Mayer C."/>
            <person name="Miller J."/>
            <person name="Monier A."/>
            <person name="Salamov A."/>
            <person name="Young J."/>
            <person name="Aguilar M."/>
            <person name="Claverie J.M."/>
            <person name="Frickenhaus S."/>
            <person name="Gonzalez K."/>
            <person name="Herman E.K."/>
            <person name="Lin Y.C."/>
            <person name="Napier J."/>
            <person name="Ogata H."/>
            <person name="Sarno A.F."/>
            <person name="Shmutz J."/>
            <person name="Schroeder D."/>
            <person name="de Vargas C."/>
            <person name="Verret F."/>
            <person name="von Dassow P."/>
            <person name="Valentin K."/>
            <person name="Van de Peer Y."/>
            <person name="Wheeler G."/>
            <person name="Dacks J.B."/>
            <person name="Delwiche C.F."/>
            <person name="Dyhrman S.T."/>
            <person name="Glockner G."/>
            <person name="John U."/>
            <person name="Richards T."/>
            <person name="Worden A.Z."/>
            <person name="Zhang X."/>
            <person name="Grigoriev I.V."/>
            <person name="Allen A.E."/>
            <person name="Bidle K."/>
            <person name="Borodovsky M."/>
            <person name="Bowler C."/>
            <person name="Brownlee C."/>
            <person name="Cock J.M."/>
            <person name="Elias M."/>
            <person name="Gladyshev V.N."/>
            <person name="Groth M."/>
            <person name="Guda C."/>
            <person name="Hadaegh A."/>
            <person name="Iglesias-Rodriguez M.D."/>
            <person name="Jenkins J."/>
            <person name="Jones B.M."/>
            <person name="Lawson T."/>
            <person name="Leese F."/>
            <person name="Lindquist E."/>
            <person name="Lobanov A."/>
            <person name="Lomsadze A."/>
            <person name="Malik S.B."/>
            <person name="Marsh M.E."/>
            <person name="Mackinder L."/>
            <person name="Mock T."/>
            <person name="Mueller-Roeber B."/>
            <person name="Pagarete A."/>
            <person name="Parker M."/>
            <person name="Probert I."/>
            <person name="Quesneville H."/>
            <person name="Raines C."/>
            <person name="Rensing S.A."/>
            <person name="Riano-Pachon D.M."/>
            <person name="Richier S."/>
            <person name="Rokitta S."/>
            <person name="Shiraiwa Y."/>
            <person name="Soanes D.M."/>
            <person name="van der Giezen M."/>
            <person name="Wahlund T.M."/>
            <person name="Williams B."/>
            <person name="Wilson W."/>
            <person name="Wolfe G."/>
            <person name="Wurch L.L."/>
        </authorList>
    </citation>
    <scope>NUCLEOTIDE SEQUENCE</scope>
</reference>
<dbReference type="EnsemblProtists" id="EOD28904">
    <property type="protein sequence ID" value="EOD28904"/>
    <property type="gene ID" value="EMIHUDRAFT_113987"/>
</dbReference>
<sequence length="511" mass="54727">MLGRWQLLPAYAGSVALVIGLWSVGVALILLAIALLITAPLPVIRGLLGKYSVGVVDFEAEVDGAKVIGRWLYPSQPHQSSALYVALPRAGLTAAFVGTATPPALRRFLPRWVLSHWNCVAIPAKRGAALAKSCESMPVVLFSHGLTGTREVSQSLGLTLAAAGALVVLVEHTDGSSTLARSLDGSSLPFDHSLYDLGKDPPTKEYVAARREQTERRAAELRRHLTLLRRIHGVAHSRAETQRSLVSTIGASPSSSSVRLDGIPAADTASLLTALGERLDLSRSVVAGHSFGGASALTFACEEEELPVGKPPIAVVALDPMVDWVPERVMARAGYGEHGSYGLQQPPLQRYEKTPPLAEVPLLLVWSEEWQRLGYFRQWSANLLERAGRVDPDSGSVSPTGKVSPAGRAQWLKRDRSHACVVVGSGHQALCDVALLLPGRLNALLKNSLGGARSSELASRVNAVVLGWLRNQGLLLEGGETASTWYRGESLPLTRLPGIMRHRSAGTDARY</sequence>
<dbReference type="eggNOG" id="KOG3847">
    <property type="taxonomic scope" value="Eukaryota"/>
</dbReference>
<dbReference type="GeneID" id="17274449"/>
<dbReference type="SUPFAM" id="SSF53474">
    <property type="entry name" value="alpha/beta-Hydrolases"/>
    <property type="match status" value="1"/>
</dbReference>
<evidence type="ECO:0000313" key="7">
    <source>
        <dbReference type="Proteomes" id="UP000013827"/>
    </source>
</evidence>
<evidence type="ECO:0000313" key="6">
    <source>
        <dbReference type="EnsemblProtists" id="EOD28904"/>
    </source>
</evidence>
<dbReference type="RefSeq" id="XP_005781333.1">
    <property type="nucleotide sequence ID" value="XM_005781276.1"/>
</dbReference>
<name>A0A0D3JZG9_EMIH1</name>
<dbReference type="InterPro" id="IPR029058">
    <property type="entry name" value="AB_hydrolase_fold"/>
</dbReference>
<dbReference type="PANTHER" id="PTHR10272">
    <property type="entry name" value="PLATELET-ACTIVATING FACTOR ACETYLHYDROLASE"/>
    <property type="match status" value="1"/>
</dbReference>
<dbReference type="GO" id="GO:0003847">
    <property type="term" value="F:1-alkyl-2-acetylglycerophosphocholine esterase activity"/>
    <property type="evidence" value="ECO:0007669"/>
    <property type="project" value="UniProtKB-EC"/>
</dbReference>
<evidence type="ECO:0000256" key="2">
    <source>
        <dbReference type="ARBA" id="ARBA00022801"/>
    </source>
</evidence>
<keyword evidence="2" id="KW-0378">Hydrolase</keyword>
<dbReference type="PaxDb" id="2903-EOD28904"/>
<feature type="transmembrane region" description="Helical" evidence="5">
    <location>
        <begin position="12"/>
        <end position="37"/>
    </location>
</feature>